<keyword evidence="3" id="KW-0813">Transport</keyword>
<evidence type="ECO:0000256" key="9">
    <source>
        <dbReference type="SAM" id="Phobius"/>
    </source>
</evidence>
<feature type="compositionally biased region" description="Basic and acidic residues" evidence="8">
    <location>
        <begin position="567"/>
        <end position="578"/>
    </location>
</feature>
<feature type="transmembrane region" description="Helical" evidence="9">
    <location>
        <begin position="444"/>
        <end position="477"/>
    </location>
</feature>
<comment type="similarity">
    <text evidence="2">Belongs to the autoinducer-2 exporter (AI-2E) (TC 2.A.86) family.</text>
</comment>
<feature type="transmembrane region" description="Helical" evidence="9">
    <location>
        <begin position="234"/>
        <end position="252"/>
    </location>
</feature>
<proteinExistence type="inferred from homology"/>
<feature type="compositionally biased region" description="Low complexity" evidence="8">
    <location>
        <begin position="25"/>
        <end position="35"/>
    </location>
</feature>
<feature type="region of interest" description="Disordered" evidence="8">
    <location>
        <begin position="542"/>
        <end position="578"/>
    </location>
</feature>
<dbReference type="InterPro" id="IPR002549">
    <property type="entry name" value="AI-2E-like"/>
</dbReference>
<keyword evidence="4" id="KW-1003">Cell membrane</keyword>
<feature type="compositionally biased region" description="Pro residues" evidence="8">
    <location>
        <begin position="117"/>
        <end position="127"/>
    </location>
</feature>
<dbReference type="AlphaFoldDB" id="A0A496PI84"/>
<protein>
    <submittedName>
        <fullName evidence="10">AI-2E family transporter</fullName>
    </submittedName>
</protein>
<keyword evidence="6 9" id="KW-1133">Transmembrane helix</keyword>
<comment type="subcellular location">
    <subcellularLocation>
        <location evidence="1">Cell membrane</location>
        <topology evidence="1">Multi-pass membrane protein</topology>
    </subcellularLocation>
</comment>
<evidence type="ECO:0000256" key="3">
    <source>
        <dbReference type="ARBA" id="ARBA00022448"/>
    </source>
</evidence>
<evidence type="ECO:0000256" key="8">
    <source>
        <dbReference type="SAM" id="MobiDB-lite"/>
    </source>
</evidence>
<evidence type="ECO:0000313" key="11">
    <source>
        <dbReference type="Proteomes" id="UP000273119"/>
    </source>
</evidence>
<dbReference type="EMBL" id="QQXL01000005">
    <property type="protein sequence ID" value="RKW70182.1"/>
    <property type="molecule type" value="Genomic_DNA"/>
</dbReference>
<feature type="compositionally biased region" description="Basic residues" evidence="8">
    <location>
        <begin position="547"/>
        <end position="566"/>
    </location>
</feature>
<feature type="compositionally biased region" description="Basic and acidic residues" evidence="8">
    <location>
        <begin position="141"/>
        <end position="150"/>
    </location>
</feature>
<keyword evidence="5 9" id="KW-0812">Transmembrane</keyword>
<dbReference type="GO" id="GO:0005886">
    <property type="term" value="C:plasma membrane"/>
    <property type="evidence" value="ECO:0007669"/>
    <property type="project" value="UniProtKB-SubCell"/>
</dbReference>
<feature type="transmembrane region" description="Helical" evidence="9">
    <location>
        <begin position="264"/>
        <end position="289"/>
    </location>
</feature>
<sequence>MAASRSTATVRSGLPPPAPAEKTTASAPSNAEANAAASDASMSKTSGCAPASLICAACSGFRMTETTSCPAFARRGAAMRATLPCPPIMMIRMPSTLLPSASGFKRRPRGKMTARPGHPPGSTPPGPQGDIVFFSRRKLAKQTDSERRGDGSVGVTSDSDINGLTAPASTRDPERRNGVATMGTPKIPLNPGGSRVSHLWSDGLGTLGTRSLQIILVVLVAAGLIFAMTTLSLVVLPLLLGIILCCALWPLVKFFRRWLSPMGAAWTVLLGAFLILGGVLTGIVATVMAQWDNLSSKAQQGFAQVKDLVQHLPINIDQAQIDEWIQQATKFATSAQFGQGALSGISAAGSFFTGAGLLFVIMFFFLKDGDKIWQFFMSWVPERVRPTWQRAGARASGTFGGYARGTSIVAAVDALGIGLVMVVVGVPLAFPLAIIVFLGSYIPMVGATVAGILSVLVTLVTTGTWQAIAVAIGTIVVQQLEGNLLQPVVMGNTLHLHGLVILVTLTGGTVLGGIVGALISVPLVAATWAVVKVVSGRESALDDPQVRKRHEKAQKKARKRLRAAKRREREEGRGARTA</sequence>
<evidence type="ECO:0000256" key="4">
    <source>
        <dbReference type="ARBA" id="ARBA00022475"/>
    </source>
</evidence>
<feature type="transmembrane region" description="Helical" evidence="9">
    <location>
        <begin position="345"/>
        <end position="366"/>
    </location>
</feature>
<gene>
    <name evidence="10" type="ORF">DWQ67_09575</name>
</gene>
<keyword evidence="11" id="KW-1185">Reference proteome</keyword>
<feature type="transmembrane region" description="Helical" evidence="9">
    <location>
        <begin position="211"/>
        <end position="228"/>
    </location>
</feature>
<comment type="caution">
    <text evidence="10">The sequence shown here is derived from an EMBL/GenBank/DDBJ whole genome shotgun (WGS) entry which is preliminary data.</text>
</comment>
<evidence type="ECO:0000313" key="10">
    <source>
        <dbReference type="EMBL" id="RKW70182.1"/>
    </source>
</evidence>
<feature type="region of interest" description="Disordered" evidence="8">
    <location>
        <begin position="1"/>
        <end position="35"/>
    </location>
</feature>
<evidence type="ECO:0000256" key="1">
    <source>
        <dbReference type="ARBA" id="ARBA00004651"/>
    </source>
</evidence>
<dbReference type="Pfam" id="PF01594">
    <property type="entry name" value="AI-2E_transport"/>
    <property type="match status" value="1"/>
</dbReference>
<dbReference type="Proteomes" id="UP000273119">
    <property type="component" value="Unassembled WGS sequence"/>
</dbReference>
<dbReference type="PANTHER" id="PTHR21716">
    <property type="entry name" value="TRANSMEMBRANE PROTEIN"/>
    <property type="match status" value="1"/>
</dbReference>
<feature type="transmembrane region" description="Helical" evidence="9">
    <location>
        <begin position="414"/>
        <end position="438"/>
    </location>
</feature>
<dbReference type="GO" id="GO:0055085">
    <property type="term" value="P:transmembrane transport"/>
    <property type="evidence" value="ECO:0007669"/>
    <property type="project" value="TreeGrafter"/>
</dbReference>
<accession>A0A496PI84</accession>
<reference evidence="10 11" key="1">
    <citation type="submission" date="2018-07" db="EMBL/GenBank/DDBJ databases">
        <title>Arthrobacter sp. nov., isolated from raw cow's milk with high bacterial count.</title>
        <authorList>
            <person name="Hahne J."/>
            <person name="Isele D."/>
            <person name="Lipski A."/>
        </authorList>
    </citation>
    <scope>NUCLEOTIDE SEQUENCE [LARGE SCALE GENOMIC DNA]</scope>
    <source>
        <strain evidence="10 11">JZ R-183</strain>
    </source>
</reference>
<evidence type="ECO:0000256" key="5">
    <source>
        <dbReference type="ARBA" id="ARBA00022692"/>
    </source>
</evidence>
<organism evidence="10 11">
    <name type="scientific">Galactobacter caseinivorans</name>
    <dbReference type="NCBI Taxonomy" id="2676123"/>
    <lineage>
        <taxon>Bacteria</taxon>
        <taxon>Bacillati</taxon>
        <taxon>Actinomycetota</taxon>
        <taxon>Actinomycetes</taxon>
        <taxon>Micrococcales</taxon>
        <taxon>Micrococcaceae</taxon>
        <taxon>Galactobacter</taxon>
    </lineage>
</organism>
<evidence type="ECO:0000256" key="2">
    <source>
        <dbReference type="ARBA" id="ARBA00009773"/>
    </source>
</evidence>
<name>A0A496PI84_9MICC</name>
<evidence type="ECO:0000256" key="7">
    <source>
        <dbReference type="ARBA" id="ARBA00023136"/>
    </source>
</evidence>
<evidence type="ECO:0000256" key="6">
    <source>
        <dbReference type="ARBA" id="ARBA00022989"/>
    </source>
</evidence>
<feature type="region of interest" description="Disordered" evidence="8">
    <location>
        <begin position="99"/>
        <end position="190"/>
    </location>
</feature>
<feature type="compositionally biased region" description="Polar residues" evidence="8">
    <location>
        <begin position="1"/>
        <end position="10"/>
    </location>
</feature>
<dbReference type="PANTHER" id="PTHR21716:SF53">
    <property type="entry name" value="PERMEASE PERM-RELATED"/>
    <property type="match status" value="1"/>
</dbReference>
<keyword evidence="7 9" id="KW-0472">Membrane</keyword>